<evidence type="ECO:0000313" key="2">
    <source>
        <dbReference type="EMBL" id="KAL2613190.1"/>
    </source>
</evidence>
<name>A0ABD1XW66_9MARC</name>
<proteinExistence type="predicted"/>
<protein>
    <submittedName>
        <fullName evidence="2">Uncharacterized protein</fullName>
    </submittedName>
</protein>
<feature type="region of interest" description="Disordered" evidence="1">
    <location>
        <begin position="1"/>
        <end position="44"/>
    </location>
</feature>
<evidence type="ECO:0000313" key="3">
    <source>
        <dbReference type="Proteomes" id="UP001605036"/>
    </source>
</evidence>
<dbReference type="Proteomes" id="UP001605036">
    <property type="component" value="Unassembled WGS sequence"/>
</dbReference>
<dbReference type="EMBL" id="JBHFFA010000007">
    <property type="protein sequence ID" value="KAL2613190.1"/>
    <property type="molecule type" value="Genomic_DNA"/>
</dbReference>
<dbReference type="AlphaFoldDB" id="A0ABD1XW66"/>
<evidence type="ECO:0000256" key="1">
    <source>
        <dbReference type="SAM" id="MobiDB-lite"/>
    </source>
</evidence>
<gene>
    <name evidence="2" type="ORF">R1flu_024882</name>
</gene>
<comment type="caution">
    <text evidence="2">The sequence shown here is derived from an EMBL/GenBank/DDBJ whole genome shotgun (WGS) entry which is preliminary data.</text>
</comment>
<sequence>MRSTMEYSGGTEADLQGTIKPQVARRQAAQTDLRTQDLPPPLGPVRRNVEDIFTVFSTTWSWVLSIQAMQQTPWNSSYSVSLQVTFLDTGEWH</sequence>
<reference evidence="2 3" key="1">
    <citation type="submission" date="2024-09" db="EMBL/GenBank/DDBJ databases">
        <title>Chromosome-scale assembly of Riccia fluitans.</title>
        <authorList>
            <person name="Paukszto L."/>
            <person name="Sawicki J."/>
            <person name="Karawczyk K."/>
            <person name="Piernik-Szablinska J."/>
            <person name="Szczecinska M."/>
            <person name="Mazdziarz M."/>
        </authorList>
    </citation>
    <scope>NUCLEOTIDE SEQUENCE [LARGE SCALE GENOMIC DNA]</scope>
    <source>
        <strain evidence="2">Rf_01</strain>
        <tissue evidence="2">Aerial parts of the thallus</tissue>
    </source>
</reference>
<organism evidence="2 3">
    <name type="scientific">Riccia fluitans</name>
    <dbReference type="NCBI Taxonomy" id="41844"/>
    <lineage>
        <taxon>Eukaryota</taxon>
        <taxon>Viridiplantae</taxon>
        <taxon>Streptophyta</taxon>
        <taxon>Embryophyta</taxon>
        <taxon>Marchantiophyta</taxon>
        <taxon>Marchantiopsida</taxon>
        <taxon>Marchantiidae</taxon>
        <taxon>Marchantiales</taxon>
        <taxon>Ricciaceae</taxon>
        <taxon>Riccia</taxon>
    </lineage>
</organism>
<keyword evidence="3" id="KW-1185">Reference proteome</keyword>
<accession>A0ABD1XW66</accession>